<gene>
    <name evidence="1" type="ORF">JRG66_11720</name>
</gene>
<dbReference type="Proteomes" id="UP001163981">
    <property type="component" value="Chromosome"/>
</dbReference>
<dbReference type="Pfam" id="PF06082">
    <property type="entry name" value="YjbH"/>
    <property type="match status" value="1"/>
</dbReference>
<accession>A0ABY6NP01</accession>
<name>A0ABY6NP01_9FLAO</name>
<dbReference type="RefSeq" id="WP_265162964.1">
    <property type="nucleotide sequence ID" value="NZ_CP069620.1"/>
</dbReference>
<sequence>MKTNWISFLLYLLIISGGQAQTIQEKLYAAGFENIQVQKKKDSLNIFFEHREFRSPYHSMHYAGLLLGQENLKNISWIPVYHNTPVGKYRAGTYEYSGLTQDDRQFYRHHNNFQEDYRFHFRVHPELSARFGYYSDPFQIKLNLILDSRIYLAPGLSLQSGIAIPVQNNLDAQDTRLRLAPSMLHYFLQPVNFHFFGLSLGTFYYDRYGFDLQYRYNNLNSAWSFGLETGLTGFYWMTSGSIYSEDANNLHAIADVEYRLPIENLSLKLSAGQFLFEDLGGRLDLIRQFGTVDLGLHVSATDAGVTGGFQFAFSFWPGTLLRSKKLELRTTEEFRWEYSYNNEEPVARRYRLGIPRLDDVLRQYKSDFIQNMK</sequence>
<evidence type="ECO:0000313" key="1">
    <source>
        <dbReference type="EMBL" id="UZH54634.1"/>
    </source>
</evidence>
<keyword evidence="2" id="KW-1185">Reference proteome</keyword>
<organism evidence="1 2">
    <name type="scientific">Salinimicrobium tongyeongense</name>
    <dbReference type="NCBI Taxonomy" id="2809707"/>
    <lineage>
        <taxon>Bacteria</taxon>
        <taxon>Pseudomonadati</taxon>
        <taxon>Bacteroidota</taxon>
        <taxon>Flavobacteriia</taxon>
        <taxon>Flavobacteriales</taxon>
        <taxon>Flavobacteriaceae</taxon>
        <taxon>Salinimicrobium</taxon>
    </lineage>
</organism>
<reference evidence="1" key="1">
    <citation type="submission" date="2021-02" db="EMBL/GenBank/DDBJ databases">
        <title>Salinimicrobium sp. nov. isolated from seawater in Tongyeong, Republic of Korea.</title>
        <authorList>
            <person name="Lee S.-J."/>
        </authorList>
    </citation>
    <scope>NUCLEOTIDE SEQUENCE</scope>
    <source>
        <strain evidence="1">HN-2-9-2</strain>
    </source>
</reference>
<protein>
    <submittedName>
        <fullName evidence="1">YjbH domain-containing protein</fullName>
    </submittedName>
</protein>
<dbReference type="InterPro" id="IPR010344">
    <property type="entry name" value="YbjH"/>
</dbReference>
<proteinExistence type="predicted"/>
<evidence type="ECO:0000313" key="2">
    <source>
        <dbReference type="Proteomes" id="UP001163981"/>
    </source>
</evidence>
<dbReference type="EMBL" id="CP069620">
    <property type="protein sequence ID" value="UZH54634.1"/>
    <property type="molecule type" value="Genomic_DNA"/>
</dbReference>